<dbReference type="Pfam" id="PF19576">
    <property type="entry name" value="Acyltransf_2"/>
    <property type="match status" value="1"/>
</dbReference>
<evidence type="ECO:0000256" key="3">
    <source>
        <dbReference type="ARBA" id="ARBA00022679"/>
    </source>
</evidence>
<evidence type="ECO:0000256" key="1">
    <source>
        <dbReference type="ARBA" id="ARBA00005189"/>
    </source>
</evidence>
<dbReference type="Gene3D" id="3.40.630.30">
    <property type="match status" value="1"/>
</dbReference>
<feature type="domain" description="Phospholipid/glycerol acyltransferase" evidence="6">
    <location>
        <begin position="76"/>
        <end position="197"/>
    </location>
</feature>
<evidence type="ECO:0000313" key="8">
    <source>
        <dbReference type="Proteomes" id="UP001059295"/>
    </source>
</evidence>
<evidence type="ECO:0000256" key="5">
    <source>
        <dbReference type="ARBA" id="ARBA00023315"/>
    </source>
</evidence>
<dbReference type="RefSeq" id="WP_147524801.1">
    <property type="nucleotide sequence ID" value="NZ_CAPH01000013.1"/>
</dbReference>
<protein>
    <submittedName>
        <fullName evidence="7">Lysophospholipid acyltransferase family protein</fullName>
    </submittedName>
</protein>
<evidence type="ECO:0000313" key="7">
    <source>
        <dbReference type="EMBL" id="UWN56232.1"/>
    </source>
</evidence>
<proteinExistence type="predicted"/>
<organism evidence="7 8">
    <name type="scientific">Alistipes ihumii AP11</name>
    <dbReference type="NCBI Taxonomy" id="1211813"/>
    <lineage>
        <taxon>Bacteria</taxon>
        <taxon>Pseudomonadati</taxon>
        <taxon>Bacteroidota</taxon>
        <taxon>Bacteroidia</taxon>
        <taxon>Bacteroidales</taxon>
        <taxon>Rikenellaceae</taxon>
        <taxon>Alistipes</taxon>
    </lineage>
</organism>
<dbReference type="InterPro" id="IPR052351">
    <property type="entry name" value="Ornithine_N-alpha-AT"/>
</dbReference>
<dbReference type="PANTHER" id="PTHR37323">
    <property type="entry name" value="GCN5-RELATED N-ACETYLTRANSFERASE"/>
    <property type="match status" value="1"/>
</dbReference>
<dbReference type="InterPro" id="IPR016181">
    <property type="entry name" value="Acyl_CoA_acyltransferase"/>
</dbReference>
<dbReference type="CDD" id="cd07986">
    <property type="entry name" value="LPLAT_ACT14924-like"/>
    <property type="match status" value="1"/>
</dbReference>
<evidence type="ECO:0000256" key="4">
    <source>
        <dbReference type="ARBA" id="ARBA00023098"/>
    </source>
</evidence>
<dbReference type="Proteomes" id="UP001059295">
    <property type="component" value="Chromosome"/>
</dbReference>
<dbReference type="InterPro" id="IPR002123">
    <property type="entry name" value="Plipid/glycerol_acylTrfase"/>
</dbReference>
<evidence type="ECO:0000259" key="6">
    <source>
        <dbReference type="SMART" id="SM00563"/>
    </source>
</evidence>
<dbReference type="SUPFAM" id="SSF69593">
    <property type="entry name" value="Glycerol-3-phosphate (1)-acyltransferase"/>
    <property type="match status" value="1"/>
</dbReference>
<keyword evidence="5 7" id="KW-0012">Acyltransferase</keyword>
<keyword evidence="2" id="KW-0444">Lipid biosynthesis</keyword>
<gene>
    <name evidence="7" type="ORF">NQ491_06025</name>
</gene>
<keyword evidence="8" id="KW-1185">Reference proteome</keyword>
<dbReference type="GO" id="GO:0016746">
    <property type="term" value="F:acyltransferase activity"/>
    <property type="evidence" value="ECO:0007669"/>
    <property type="project" value="UniProtKB-KW"/>
</dbReference>
<evidence type="ECO:0000256" key="2">
    <source>
        <dbReference type="ARBA" id="ARBA00022516"/>
    </source>
</evidence>
<dbReference type="PANTHER" id="PTHR37323:SF1">
    <property type="entry name" value="L-ORNITHINE N(ALPHA)-ACYLTRANSFERASE"/>
    <property type="match status" value="1"/>
</dbReference>
<name>A0ABY5UVU4_9BACT</name>
<comment type="pathway">
    <text evidence="1">Lipid metabolism.</text>
</comment>
<dbReference type="SMART" id="SM00563">
    <property type="entry name" value="PlsC"/>
    <property type="match status" value="1"/>
</dbReference>
<accession>A0ABY5UVU4</accession>
<dbReference type="InterPro" id="IPR045746">
    <property type="entry name" value="ACT14924-like_Acyltransf_dom"/>
</dbReference>
<keyword evidence="4" id="KW-0443">Lipid metabolism</keyword>
<dbReference type="EMBL" id="CP102294">
    <property type="protein sequence ID" value="UWN56232.1"/>
    <property type="molecule type" value="Genomic_DNA"/>
</dbReference>
<keyword evidence="3" id="KW-0808">Transferase</keyword>
<dbReference type="GeneID" id="82891273"/>
<dbReference type="Pfam" id="PF13444">
    <property type="entry name" value="Acetyltransf_5"/>
    <property type="match status" value="1"/>
</dbReference>
<dbReference type="SUPFAM" id="SSF55729">
    <property type="entry name" value="Acyl-CoA N-acyltransferases (Nat)"/>
    <property type="match status" value="1"/>
</dbReference>
<reference evidence="7" key="1">
    <citation type="journal article" date="2022" name="Cell">
        <title>Design, construction, and in vivo augmentation of a complex gut microbiome.</title>
        <authorList>
            <person name="Cheng A.G."/>
            <person name="Ho P.Y."/>
            <person name="Aranda-Diaz A."/>
            <person name="Jain S."/>
            <person name="Yu F.B."/>
            <person name="Meng X."/>
            <person name="Wang M."/>
            <person name="Iakiviak M."/>
            <person name="Nagashima K."/>
            <person name="Zhao A."/>
            <person name="Murugkar P."/>
            <person name="Patil A."/>
            <person name="Atabakhsh K."/>
            <person name="Weakley A."/>
            <person name="Yan J."/>
            <person name="Brumbaugh A.R."/>
            <person name="Higginbottom S."/>
            <person name="Dimas A."/>
            <person name="Shiver A.L."/>
            <person name="Deutschbauer A."/>
            <person name="Neff N."/>
            <person name="Sonnenburg J.L."/>
            <person name="Huang K.C."/>
            <person name="Fischbach M.A."/>
        </authorList>
    </citation>
    <scope>NUCLEOTIDE SEQUENCE</scope>
    <source>
        <strain evidence="7">AP11</strain>
    </source>
</reference>
<sequence length="589" mass="67297">MELIKSSDLYFGRKGLWARWRARAIMKLAALDRINRLYSDALAYEGPYPEGLLHAMDVRTEVDPREADRIPPEGPAIVIANHPTGALDGIVLIDWLSKRRPDARFMGNYLLSRIGPLKRYFISVDPFDAKAAGNVSGMREAMRHLSRGGLLVIFPAGEVATWRKGFRDIGDREWPRGVMRFIRRAEVPVIPLYIDARNSPLFRLAGKLHPMLRTALLPRELLNKKGVGVELRIGSAVLPRKTASLTETDYNGYLRASVEYFKPLDGRRRPPRAARRAARKVPDEVLGAVDVPLLEAELDSLRGGHRLFEYGSYEVYLAPPDRIPHMMIEIGSLRERTFREIGEGTKNAIDTDRFDSYYYQLFVWDREARRLVGAYRLGMGDRIMERYGLKGFYTNTLFRMKPAMGEVMGKTIELGRSFIVRDYQRKPVSLMLLWKGILYVLLRNGQFRYLLGPVTISGGFQSASKLIIASHIRDFYLDREKAGWIRPRTGIDIRVRIDENLIAGIRSIDLINRLVCDIEKNAYSIPVLIRKYLQLNSSVLGFNTDHEFCDSLDALMLLDLKKVPEETILMLSKELADIDVLGRFKHIVD</sequence>